<comment type="caution">
    <text evidence="1">The sequence shown here is derived from an EMBL/GenBank/DDBJ whole genome shotgun (WGS) entry which is preliminary data.</text>
</comment>
<reference evidence="1 2" key="1">
    <citation type="journal article" date="2021" name="Elife">
        <title>Chloroplast acquisition without the gene transfer in kleptoplastic sea slugs, Plakobranchus ocellatus.</title>
        <authorList>
            <person name="Maeda T."/>
            <person name="Takahashi S."/>
            <person name="Yoshida T."/>
            <person name="Shimamura S."/>
            <person name="Takaki Y."/>
            <person name="Nagai Y."/>
            <person name="Toyoda A."/>
            <person name="Suzuki Y."/>
            <person name="Arimoto A."/>
            <person name="Ishii H."/>
            <person name="Satoh N."/>
            <person name="Nishiyama T."/>
            <person name="Hasebe M."/>
            <person name="Maruyama T."/>
            <person name="Minagawa J."/>
            <person name="Obokata J."/>
            <person name="Shigenobu S."/>
        </authorList>
    </citation>
    <scope>NUCLEOTIDE SEQUENCE [LARGE SCALE GENOMIC DNA]</scope>
</reference>
<dbReference type="EMBL" id="BMAT01001868">
    <property type="protein sequence ID" value="GFR94263.1"/>
    <property type="molecule type" value="Genomic_DNA"/>
</dbReference>
<name>A0AAV4HB14_9GAST</name>
<organism evidence="1 2">
    <name type="scientific">Elysia marginata</name>
    <dbReference type="NCBI Taxonomy" id="1093978"/>
    <lineage>
        <taxon>Eukaryota</taxon>
        <taxon>Metazoa</taxon>
        <taxon>Spiralia</taxon>
        <taxon>Lophotrochozoa</taxon>
        <taxon>Mollusca</taxon>
        <taxon>Gastropoda</taxon>
        <taxon>Heterobranchia</taxon>
        <taxon>Euthyneura</taxon>
        <taxon>Panpulmonata</taxon>
        <taxon>Sacoglossa</taxon>
        <taxon>Placobranchoidea</taxon>
        <taxon>Plakobranchidae</taxon>
        <taxon>Elysia</taxon>
    </lineage>
</organism>
<proteinExistence type="predicted"/>
<protein>
    <submittedName>
        <fullName evidence="1">Uncharacterized protein</fullName>
    </submittedName>
</protein>
<accession>A0AAV4HB14</accession>
<evidence type="ECO:0000313" key="2">
    <source>
        <dbReference type="Proteomes" id="UP000762676"/>
    </source>
</evidence>
<keyword evidence="2" id="KW-1185">Reference proteome</keyword>
<evidence type="ECO:0000313" key="1">
    <source>
        <dbReference type="EMBL" id="GFR94263.1"/>
    </source>
</evidence>
<dbReference type="Proteomes" id="UP000762676">
    <property type="component" value="Unassembled WGS sequence"/>
</dbReference>
<dbReference type="AlphaFoldDB" id="A0AAV4HB14"/>
<gene>
    <name evidence="1" type="ORF">ElyMa_000914200</name>
</gene>
<sequence>MEINQECKNRGKDKQLPIASRQIFVEEFDAGNFAKYRLNQCDVCVSCANGNVDEATYTLQRLRKDMAQNGKDDKKRACDNGGKVKMITMDLQAELLLL</sequence>